<reference evidence="2 3" key="1">
    <citation type="submission" date="2019-09" db="EMBL/GenBank/DDBJ databases">
        <title>Bird 10,000 Genomes (B10K) Project - Family phase.</title>
        <authorList>
            <person name="Zhang G."/>
        </authorList>
    </citation>
    <scope>NUCLEOTIDE SEQUENCE [LARGE SCALE GENOMIC DNA]</scope>
    <source>
        <strain evidence="2">B10K-DU-001-27</strain>
        <tissue evidence="2">Muscle</tissue>
    </source>
</reference>
<feature type="non-terminal residue" evidence="2">
    <location>
        <position position="1"/>
    </location>
</feature>
<sequence>KAFDTVSHRHIIVGLTQRGVDPHVVHLVSEMYRGITTYIVTRDWKTDPININSGVKQGDLMSPLLLNLALGPLLCKLEVEGKGFHHVMAMAFADDLVLVSNSWEGMCHNIKVLETFCDLAGLRTQGEK</sequence>
<keyword evidence="3" id="KW-1185">Reference proteome</keyword>
<dbReference type="EMBL" id="VWZU01003609">
    <property type="protein sequence ID" value="NXI23313.1"/>
    <property type="molecule type" value="Genomic_DNA"/>
</dbReference>
<dbReference type="InterPro" id="IPR043502">
    <property type="entry name" value="DNA/RNA_pol_sf"/>
</dbReference>
<dbReference type="Pfam" id="PF00078">
    <property type="entry name" value="RVT_1"/>
    <property type="match status" value="1"/>
</dbReference>
<evidence type="ECO:0000313" key="2">
    <source>
        <dbReference type="EMBL" id="NXI23313.1"/>
    </source>
</evidence>
<proteinExistence type="predicted"/>
<organism evidence="2 3">
    <name type="scientific">Sterrhoptilus dennistouni</name>
    <dbReference type="NCBI Taxonomy" id="2585820"/>
    <lineage>
        <taxon>Eukaryota</taxon>
        <taxon>Metazoa</taxon>
        <taxon>Chordata</taxon>
        <taxon>Craniata</taxon>
        <taxon>Vertebrata</taxon>
        <taxon>Euteleostomi</taxon>
        <taxon>Archelosauria</taxon>
        <taxon>Archosauria</taxon>
        <taxon>Dinosauria</taxon>
        <taxon>Saurischia</taxon>
        <taxon>Theropoda</taxon>
        <taxon>Coelurosauria</taxon>
        <taxon>Aves</taxon>
        <taxon>Neognathae</taxon>
        <taxon>Neoaves</taxon>
        <taxon>Telluraves</taxon>
        <taxon>Australaves</taxon>
        <taxon>Passeriformes</taxon>
        <taxon>Sylvioidea</taxon>
        <taxon>Zosteropidae</taxon>
        <taxon>Sterrhoptilus</taxon>
    </lineage>
</organism>
<name>A0A7K9RIL2_9PASS</name>
<gene>
    <name evidence="2" type="primary">Po21_0</name>
    <name evidence="2" type="ORF">STEDEN_R15553</name>
</gene>
<dbReference type="PROSITE" id="PS50878">
    <property type="entry name" value="RT_POL"/>
    <property type="match status" value="1"/>
</dbReference>
<feature type="domain" description="Reverse transcriptase" evidence="1">
    <location>
        <begin position="1"/>
        <end position="128"/>
    </location>
</feature>
<dbReference type="PANTHER" id="PTHR47027:SF20">
    <property type="entry name" value="REVERSE TRANSCRIPTASE-LIKE PROTEIN WITH RNA-DIRECTED DNA POLYMERASE DOMAIN"/>
    <property type="match status" value="1"/>
</dbReference>
<protein>
    <submittedName>
        <fullName evidence="2">PO21 protein</fullName>
    </submittedName>
</protein>
<dbReference type="SUPFAM" id="SSF56672">
    <property type="entry name" value="DNA/RNA polymerases"/>
    <property type="match status" value="1"/>
</dbReference>
<evidence type="ECO:0000313" key="3">
    <source>
        <dbReference type="Proteomes" id="UP000572325"/>
    </source>
</evidence>
<feature type="non-terminal residue" evidence="2">
    <location>
        <position position="128"/>
    </location>
</feature>
<dbReference type="AlphaFoldDB" id="A0A7K9RIL2"/>
<accession>A0A7K9RIL2</accession>
<dbReference type="PANTHER" id="PTHR47027">
    <property type="entry name" value="REVERSE TRANSCRIPTASE DOMAIN-CONTAINING PROTEIN"/>
    <property type="match status" value="1"/>
</dbReference>
<dbReference type="Proteomes" id="UP000572325">
    <property type="component" value="Unassembled WGS sequence"/>
</dbReference>
<evidence type="ECO:0000259" key="1">
    <source>
        <dbReference type="PROSITE" id="PS50878"/>
    </source>
</evidence>
<dbReference type="InterPro" id="IPR000477">
    <property type="entry name" value="RT_dom"/>
</dbReference>
<comment type="caution">
    <text evidence="2">The sequence shown here is derived from an EMBL/GenBank/DDBJ whole genome shotgun (WGS) entry which is preliminary data.</text>
</comment>